<dbReference type="PANTHER" id="PTHR33332">
    <property type="entry name" value="REVERSE TRANSCRIPTASE DOMAIN-CONTAINING PROTEIN"/>
    <property type="match status" value="1"/>
</dbReference>
<dbReference type="InterPro" id="IPR043502">
    <property type="entry name" value="DNA/RNA_pol_sf"/>
</dbReference>
<organism evidence="2">
    <name type="scientific">Lygus hesperus</name>
    <name type="common">Western plant bug</name>
    <dbReference type="NCBI Taxonomy" id="30085"/>
    <lineage>
        <taxon>Eukaryota</taxon>
        <taxon>Metazoa</taxon>
        <taxon>Ecdysozoa</taxon>
        <taxon>Arthropoda</taxon>
        <taxon>Hexapoda</taxon>
        <taxon>Insecta</taxon>
        <taxon>Pterygota</taxon>
        <taxon>Neoptera</taxon>
        <taxon>Paraneoptera</taxon>
        <taxon>Hemiptera</taxon>
        <taxon>Heteroptera</taxon>
        <taxon>Panheteroptera</taxon>
        <taxon>Cimicomorpha</taxon>
        <taxon>Miridae</taxon>
        <taxon>Mirini</taxon>
        <taxon>Lygus</taxon>
    </lineage>
</organism>
<dbReference type="EMBL" id="GBHO01029220">
    <property type="protein sequence ID" value="JAG14384.1"/>
    <property type="molecule type" value="Transcribed_RNA"/>
</dbReference>
<keyword evidence="2" id="KW-0695">RNA-directed DNA polymerase</keyword>
<dbReference type="PROSITE" id="PS50878">
    <property type="entry name" value="RT_POL"/>
    <property type="match status" value="1"/>
</dbReference>
<proteinExistence type="predicted"/>
<accession>A0A0A9X304</accession>
<feature type="domain" description="Reverse transcriptase" evidence="1">
    <location>
        <begin position="97"/>
        <end position="358"/>
    </location>
</feature>
<dbReference type="CDD" id="cd01650">
    <property type="entry name" value="RT_nLTR_like"/>
    <property type="match status" value="1"/>
</dbReference>
<dbReference type="Pfam" id="PF00078">
    <property type="entry name" value="RVT_1"/>
    <property type="match status" value="1"/>
</dbReference>
<reference evidence="2" key="1">
    <citation type="journal article" date="2014" name="PLoS ONE">
        <title>Transcriptome-Based Identification of ABC Transporters in the Western Tarnished Plant Bug Lygus hesperus.</title>
        <authorList>
            <person name="Hull J.J."/>
            <person name="Chaney K."/>
            <person name="Geib S.M."/>
            <person name="Fabrick J.A."/>
            <person name="Brent C.S."/>
            <person name="Walsh D."/>
            <person name="Lavine L.C."/>
        </authorList>
    </citation>
    <scope>NUCLEOTIDE SEQUENCE</scope>
</reference>
<feature type="non-terminal residue" evidence="2">
    <location>
        <position position="358"/>
    </location>
</feature>
<reference evidence="2" key="2">
    <citation type="submission" date="2014-07" db="EMBL/GenBank/DDBJ databases">
        <authorList>
            <person name="Hull J."/>
        </authorList>
    </citation>
    <scope>NUCLEOTIDE SEQUENCE</scope>
</reference>
<dbReference type="SUPFAM" id="SSF56672">
    <property type="entry name" value="DNA/RNA polymerases"/>
    <property type="match status" value="1"/>
</dbReference>
<dbReference type="InterPro" id="IPR000477">
    <property type="entry name" value="RT_dom"/>
</dbReference>
<dbReference type="AlphaFoldDB" id="A0A0A9X304"/>
<dbReference type="GO" id="GO:0003964">
    <property type="term" value="F:RNA-directed DNA polymerase activity"/>
    <property type="evidence" value="ECO:0007669"/>
    <property type="project" value="UniProtKB-KW"/>
</dbReference>
<sequence length="358" mass="39241">SSSSKLSVDGFNTHFVSGVHTLAAGLSPSPAASSVFLLESRRPKSQFNIRPVTVEEVHAAIMALGNSSSADVYGINSSTLKQVSGLIDEPLAFVINEVFNLGHIPDVLKCSRTAPVHKKGSTDDYDNFRPVSIIPILMKLIEVLLHNQLLRFCEEEGLITTAQFGFRKGLSTTMAVTRLVQGCLAARDSRRAVGAVMFDLREAFDLLNVELLLMKMKFYGFSRPALDLFHSYMTGWCQYVSVGGRFSNFEKLSVGVRQGSILGPLLFTLFTNDMPAVVSKLPNGLRECSVELILYADDSTALISAKDEADYQLAAQHVEAQMTKWCDANGLILNVAKTRRMRFGRAGNDRPNVSLLGL</sequence>
<name>A0A0A9X304_LYGHE</name>
<gene>
    <name evidence="2" type="primary">pol_135</name>
    <name evidence="2" type="ORF">CM83_244</name>
</gene>
<feature type="non-terminal residue" evidence="2">
    <location>
        <position position="1"/>
    </location>
</feature>
<keyword evidence="2" id="KW-0548">Nucleotidyltransferase</keyword>
<evidence type="ECO:0000313" key="2">
    <source>
        <dbReference type="EMBL" id="JAG14384.1"/>
    </source>
</evidence>
<evidence type="ECO:0000259" key="1">
    <source>
        <dbReference type="PROSITE" id="PS50878"/>
    </source>
</evidence>
<protein>
    <submittedName>
        <fullName evidence="2">RNA-directed DNA polymerase from mobile element jockey</fullName>
    </submittedName>
</protein>
<keyword evidence="2" id="KW-0808">Transferase</keyword>